<keyword evidence="1" id="KW-0175">Coiled coil</keyword>
<organism evidence="2 3">
    <name type="scientific">Tritrichomonas foetus</name>
    <dbReference type="NCBI Taxonomy" id="1144522"/>
    <lineage>
        <taxon>Eukaryota</taxon>
        <taxon>Metamonada</taxon>
        <taxon>Parabasalia</taxon>
        <taxon>Tritrichomonadida</taxon>
        <taxon>Tritrichomonadidae</taxon>
        <taxon>Tritrichomonas</taxon>
    </lineage>
</organism>
<dbReference type="RefSeq" id="XP_068357368.1">
    <property type="nucleotide sequence ID" value="XM_068506122.1"/>
</dbReference>
<feature type="coiled-coil region" evidence="1">
    <location>
        <begin position="869"/>
        <end position="906"/>
    </location>
</feature>
<dbReference type="AlphaFoldDB" id="A0A1J4K0G6"/>
<evidence type="ECO:0000256" key="1">
    <source>
        <dbReference type="SAM" id="Coils"/>
    </source>
</evidence>
<protein>
    <submittedName>
        <fullName evidence="2">Uncharacterized protein</fullName>
    </submittedName>
</protein>
<dbReference type="OrthoDB" id="6108017at2759"/>
<reference evidence="2" key="1">
    <citation type="submission" date="2016-10" db="EMBL/GenBank/DDBJ databases">
        <authorList>
            <person name="Benchimol M."/>
            <person name="Almeida L.G."/>
            <person name="Vasconcelos A.T."/>
            <person name="Perreira-Neves A."/>
            <person name="Rosa I.A."/>
            <person name="Tasca T."/>
            <person name="Bogo M.R."/>
            <person name="de Souza W."/>
        </authorList>
    </citation>
    <scope>NUCLEOTIDE SEQUENCE [LARGE SCALE GENOMIC DNA]</scope>
    <source>
        <strain evidence="2">K</strain>
    </source>
</reference>
<feature type="coiled-coil region" evidence="1">
    <location>
        <begin position="24"/>
        <end position="118"/>
    </location>
</feature>
<feature type="coiled-coil region" evidence="1">
    <location>
        <begin position="684"/>
        <end position="793"/>
    </location>
</feature>
<proteinExistence type="predicted"/>
<dbReference type="Proteomes" id="UP000179807">
    <property type="component" value="Unassembled WGS sequence"/>
</dbReference>
<comment type="caution">
    <text evidence="2">The sequence shown here is derived from an EMBL/GenBank/DDBJ whole genome shotgun (WGS) entry which is preliminary data.</text>
</comment>
<feature type="coiled-coil region" evidence="1">
    <location>
        <begin position="215"/>
        <end position="299"/>
    </location>
</feature>
<dbReference type="Gene3D" id="1.10.287.1490">
    <property type="match status" value="1"/>
</dbReference>
<evidence type="ECO:0000313" key="3">
    <source>
        <dbReference type="Proteomes" id="UP000179807"/>
    </source>
</evidence>
<feature type="coiled-coil region" evidence="1">
    <location>
        <begin position="598"/>
        <end position="625"/>
    </location>
</feature>
<accession>A0A1J4K0G6</accession>
<sequence>MNDFSFNKSLSESDPYEINTELQLQLTNDEKMRLKDENTLLRNQFDQAINIRKELDRLHAENIQLMNKLKETELEKEDLGRKIHLNTVSFQEQIDKTKQDCSMKLNIAQQEIAHLRSQLNNQKPIHDVVDQKALEEKIKDALFKVDVETKKSQALQAKIRNIVDSCSTFLHISFPSPEAMLNYFNNASNSAIKSSPIIQKKIVKEDNRKEEELIIKKLSNKLIKEQSKRKKIQSELESSLMQVRSLQSEYDSQLNTAKREVKELKEKLERNDVFHAQIVQQLEHNIAKLREEIQRNHENSLHYFSNQQPKSNHLSKSQIYTDFKPNRDVEKLKSHFKSCVKKLHAKNEQLSNQIRNILQTKNDLEDEVKSLKEDISNLKSSIDTKTTELEMQIKQNEFLENERKAIQDELVKITTQIDREEKNRVSMLQTKIEEFEDQSEKLKKENNFISNQLKSQKSQISNLQKEIKDKRSEIFSLEGIVAELKEENSNLRDKVNSLDIRKSTEDAFPKSILQCLNAPPELLQQLNELYVNESLPLTTKVSTALTMIQSYYSKQIEQLQTALNHANESSEKKQSLIDNIFDQFALSNKNNMTNVIEEQDIVRAINELIKKIEKLKTEKDCYDKLMKVIAQKLSIPEDQISLNSICQIADQFNALKESFTKIKSDFKNVKKQKRLISEKSISEIETIQHLLNESQKQNKLLEVEINEKSQSMYDLEIKNQKLLLSVNEMEESLKNINQDHESYINQINIQRMKDIDNIKSNYNNEIISKDDQIQQMNEKIRSLEKSKEILKKGVSVLKKKLSQCADAINVLRKTNEDKEKQLTKKFETDKENIIKNNEDTILKLRDQCSNYRISLTKINKSLKNSELKNVKLVKEIGSLKRYKKKLEEQIDSLQEANERERKINETQLHAAILNAESKANASIANLKTTMQNEKQKILAYFAEQFRFFFDPSEQIDVDMYHRLVEKAKNELMKLHDSNDNIRRMTNASPGQTTEDAVAKFVYNHPNHCSNSMLLL</sequence>
<dbReference type="VEuPathDB" id="TrichDB:TRFO_28344"/>
<evidence type="ECO:0000313" key="2">
    <source>
        <dbReference type="EMBL" id="OHT04232.1"/>
    </source>
</evidence>
<name>A0A1J4K0G6_9EUKA</name>
<dbReference type="EMBL" id="MLAK01000801">
    <property type="protein sequence ID" value="OHT04232.1"/>
    <property type="molecule type" value="Genomic_DNA"/>
</dbReference>
<dbReference type="GeneID" id="94840826"/>
<feature type="coiled-coil region" evidence="1">
    <location>
        <begin position="340"/>
        <end position="501"/>
    </location>
</feature>
<gene>
    <name evidence="2" type="ORF">TRFO_28344</name>
</gene>
<keyword evidence="3" id="KW-1185">Reference proteome</keyword>